<dbReference type="GO" id="GO:0008777">
    <property type="term" value="F:acetylornithine deacetylase activity"/>
    <property type="evidence" value="ECO:0007669"/>
    <property type="project" value="UniProtKB-EC"/>
</dbReference>
<dbReference type="Proteomes" id="UP000236173">
    <property type="component" value="Unassembled WGS sequence"/>
</dbReference>
<name>A0A2H5XBG1_9BACT</name>
<evidence type="ECO:0000313" key="4">
    <source>
        <dbReference type="EMBL" id="GBC98528.1"/>
    </source>
</evidence>
<feature type="domain" description="Peptidase M20 dimerisation" evidence="3">
    <location>
        <begin position="161"/>
        <end position="265"/>
    </location>
</feature>
<dbReference type="GO" id="GO:0046872">
    <property type="term" value="F:metal ion binding"/>
    <property type="evidence" value="ECO:0007669"/>
    <property type="project" value="UniProtKB-KW"/>
</dbReference>
<dbReference type="AlphaFoldDB" id="A0A2H5XBG1"/>
<dbReference type="Pfam" id="PF01546">
    <property type="entry name" value="Peptidase_M20"/>
    <property type="match status" value="1"/>
</dbReference>
<dbReference type="PANTHER" id="PTHR43808">
    <property type="entry name" value="ACETYLORNITHINE DEACETYLASE"/>
    <property type="match status" value="1"/>
</dbReference>
<dbReference type="Gene3D" id="3.30.70.360">
    <property type="match status" value="1"/>
</dbReference>
<evidence type="ECO:0000259" key="3">
    <source>
        <dbReference type="Pfam" id="PF07687"/>
    </source>
</evidence>
<keyword evidence="2 4" id="KW-0378">Hydrolase</keyword>
<sequence length="368" mass="39887">MTVEQRLRELLRVLVETPTPTGSEMALVPLLTDWLRERGFEVTIQPVRERHPLTPPGEYANLLARRGDSRLLIAAHLDTFPAYSHPQPYTLREDGDRFIGRGVVDVKGQIAALLLAIEQTDAPCQLAFVCDEERGGTGSRSLQCDADAAVVLEPTELRPVIAHAGAVEATVTFFGKAAHGSVPHAGDSALEKAIAFLDALKAHPLIADQRHPLFERAPLVTVGRLEAGTEAMVVPNRAVVNLDIRVLPGYSAAAVADLLRDFAARFKAEARIDDVAEPVTMDADAPIVRTVQKAVADVTGTEPSPIGYFSWTDAVNFLERGIPAVVIGAGSLGVAHSDEEWVREQDLLTLRSVLARFMERWHATPSVG</sequence>
<protein>
    <submittedName>
        <fullName evidence="4">Acetylornithine deacetylase</fullName>
        <ecNumber evidence="4">3.5.1.16</ecNumber>
    </submittedName>
</protein>
<evidence type="ECO:0000313" key="5">
    <source>
        <dbReference type="Proteomes" id="UP000236173"/>
    </source>
</evidence>
<dbReference type="EC" id="3.5.1.16" evidence="4"/>
<evidence type="ECO:0000256" key="1">
    <source>
        <dbReference type="ARBA" id="ARBA00022723"/>
    </source>
</evidence>
<dbReference type="EMBL" id="BEHT01000012">
    <property type="protein sequence ID" value="GBC98528.1"/>
    <property type="molecule type" value="Genomic_DNA"/>
</dbReference>
<dbReference type="InterPro" id="IPR002933">
    <property type="entry name" value="Peptidase_M20"/>
</dbReference>
<organism evidence="4 5">
    <name type="scientific">Candidatus Fervidibacter japonicus</name>
    <dbReference type="NCBI Taxonomy" id="2035412"/>
    <lineage>
        <taxon>Bacteria</taxon>
        <taxon>Candidatus Fervidibacterota</taxon>
        <taxon>Candidatus Fervidibacter</taxon>
    </lineage>
</organism>
<accession>A0A2H5XBG1</accession>
<dbReference type="SUPFAM" id="SSF53187">
    <property type="entry name" value="Zn-dependent exopeptidases"/>
    <property type="match status" value="1"/>
</dbReference>
<reference evidence="5" key="1">
    <citation type="submission" date="2017-09" db="EMBL/GenBank/DDBJ databases">
        <title>Metaegenomics of thermophilic ammonia-oxidizing enrichment culture.</title>
        <authorList>
            <person name="Kato S."/>
            <person name="Suzuki K."/>
        </authorList>
    </citation>
    <scope>NUCLEOTIDE SEQUENCE [LARGE SCALE GENOMIC DNA]</scope>
</reference>
<gene>
    <name evidence="4" type="primary">argE_2</name>
    <name evidence="4" type="ORF">HRbin17_01041</name>
</gene>
<comment type="caution">
    <text evidence="4">The sequence shown here is derived from an EMBL/GenBank/DDBJ whole genome shotgun (WGS) entry which is preliminary data.</text>
</comment>
<keyword evidence="1" id="KW-0479">Metal-binding</keyword>
<dbReference type="SUPFAM" id="SSF55031">
    <property type="entry name" value="Bacterial exopeptidase dimerisation domain"/>
    <property type="match status" value="1"/>
</dbReference>
<proteinExistence type="predicted"/>
<dbReference type="InterPro" id="IPR050072">
    <property type="entry name" value="Peptidase_M20A"/>
</dbReference>
<dbReference type="Pfam" id="PF07687">
    <property type="entry name" value="M20_dimer"/>
    <property type="match status" value="1"/>
</dbReference>
<evidence type="ECO:0000256" key="2">
    <source>
        <dbReference type="ARBA" id="ARBA00022801"/>
    </source>
</evidence>
<dbReference type="PANTHER" id="PTHR43808:SF25">
    <property type="entry name" value="PEPTIDASE M20 DIMERISATION DOMAIN-CONTAINING PROTEIN"/>
    <property type="match status" value="1"/>
</dbReference>
<dbReference type="InterPro" id="IPR011650">
    <property type="entry name" value="Peptidase_M20_dimer"/>
</dbReference>
<dbReference type="Gene3D" id="3.40.630.10">
    <property type="entry name" value="Zn peptidases"/>
    <property type="match status" value="1"/>
</dbReference>
<dbReference type="InterPro" id="IPR036264">
    <property type="entry name" value="Bact_exopeptidase_dim_dom"/>
</dbReference>